<feature type="region of interest" description="Disordered" evidence="8">
    <location>
        <begin position="198"/>
        <end position="219"/>
    </location>
</feature>
<evidence type="ECO:0000313" key="10">
    <source>
        <dbReference type="EMBL" id="EWM22813.1"/>
    </source>
</evidence>
<feature type="compositionally biased region" description="Low complexity" evidence="8">
    <location>
        <begin position="417"/>
        <end position="453"/>
    </location>
</feature>
<feature type="binding site" evidence="7">
    <location>
        <position position="291"/>
    </location>
    <ligand>
        <name>Zn(2+)</name>
        <dbReference type="ChEBI" id="CHEBI:29105"/>
        <note>catalytic</note>
    </ligand>
</feature>
<accession>W7TH09</accession>
<proteinExistence type="inferred from homology"/>
<evidence type="ECO:0000256" key="6">
    <source>
        <dbReference type="ARBA" id="ARBA00023136"/>
    </source>
</evidence>
<feature type="transmembrane region" description="Helical" evidence="9">
    <location>
        <begin position="52"/>
        <end position="75"/>
    </location>
</feature>
<keyword evidence="3 9" id="KW-0812">Transmembrane</keyword>
<comment type="subcellular location">
    <subcellularLocation>
        <location evidence="1">Membrane</location>
        <topology evidence="1">Multi-pass membrane protein</topology>
    </subcellularLocation>
</comment>
<dbReference type="EMBL" id="AZIL01002071">
    <property type="protein sequence ID" value="EWM22813.1"/>
    <property type="molecule type" value="Genomic_DNA"/>
</dbReference>
<feature type="region of interest" description="Disordered" evidence="8">
    <location>
        <begin position="379"/>
        <end position="461"/>
    </location>
</feature>
<feature type="compositionally biased region" description="Gly residues" evidence="8">
    <location>
        <begin position="208"/>
        <end position="218"/>
    </location>
</feature>
<feature type="transmembrane region" description="Helical" evidence="9">
    <location>
        <begin position="27"/>
        <end position="45"/>
    </location>
</feature>
<keyword evidence="4" id="KW-0378">Hydrolase</keyword>
<feature type="compositionally biased region" description="Basic and acidic residues" evidence="8">
    <location>
        <begin position="385"/>
        <end position="394"/>
    </location>
</feature>
<dbReference type="GO" id="GO:0016811">
    <property type="term" value="F:hydrolase activity, acting on carbon-nitrogen (but not peptide) bonds, in linear amides"/>
    <property type="evidence" value="ECO:0007669"/>
    <property type="project" value="InterPro"/>
</dbReference>
<dbReference type="GO" id="GO:0006672">
    <property type="term" value="P:ceramide metabolic process"/>
    <property type="evidence" value="ECO:0007669"/>
    <property type="project" value="InterPro"/>
</dbReference>
<protein>
    <submittedName>
        <fullName evidence="10">Ceramidase</fullName>
    </submittedName>
</protein>
<keyword evidence="5 9" id="KW-1133">Transmembrane helix</keyword>
<dbReference type="GO" id="GO:0046872">
    <property type="term" value="F:metal ion binding"/>
    <property type="evidence" value="ECO:0007669"/>
    <property type="project" value="UniProtKB-KW"/>
</dbReference>
<feature type="transmembrane region" description="Helical" evidence="9">
    <location>
        <begin position="87"/>
        <end position="111"/>
    </location>
</feature>
<keyword evidence="6 9" id="KW-0472">Membrane</keyword>
<dbReference type="OrthoDB" id="10390844at2759"/>
<evidence type="ECO:0000256" key="2">
    <source>
        <dbReference type="ARBA" id="ARBA00009780"/>
    </source>
</evidence>
<organism evidence="10 11">
    <name type="scientific">Nannochloropsis gaditana</name>
    <dbReference type="NCBI Taxonomy" id="72520"/>
    <lineage>
        <taxon>Eukaryota</taxon>
        <taxon>Sar</taxon>
        <taxon>Stramenopiles</taxon>
        <taxon>Ochrophyta</taxon>
        <taxon>Eustigmatophyceae</taxon>
        <taxon>Eustigmatales</taxon>
        <taxon>Monodopsidaceae</taxon>
        <taxon>Nannochloropsis</taxon>
    </lineage>
</organism>
<evidence type="ECO:0000256" key="4">
    <source>
        <dbReference type="ARBA" id="ARBA00022801"/>
    </source>
</evidence>
<feature type="compositionally biased region" description="Gly residues" evidence="8">
    <location>
        <begin position="395"/>
        <end position="404"/>
    </location>
</feature>
<evidence type="ECO:0000256" key="3">
    <source>
        <dbReference type="ARBA" id="ARBA00022692"/>
    </source>
</evidence>
<evidence type="ECO:0000256" key="5">
    <source>
        <dbReference type="ARBA" id="ARBA00022989"/>
    </source>
</evidence>
<feature type="transmembrane region" description="Helical" evidence="9">
    <location>
        <begin position="288"/>
        <end position="314"/>
    </location>
</feature>
<evidence type="ECO:0000256" key="7">
    <source>
        <dbReference type="PIRSR" id="PIRSR608901-2"/>
    </source>
</evidence>
<gene>
    <name evidence="10" type="ORF">Naga_100250g3</name>
</gene>
<evidence type="ECO:0000256" key="9">
    <source>
        <dbReference type="SAM" id="Phobius"/>
    </source>
</evidence>
<evidence type="ECO:0000256" key="1">
    <source>
        <dbReference type="ARBA" id="ARBA00004141"/>
    </source>
</evidence>
<keyword evidence="7" id="KW-0862">Zinc</keyword>
<feature type="binding site" evidence="7">
    <location>
        <position position="287"/>
    </location>
    <ligand>
        <name>Zn(2+)</name>
        <dbReference type="ChEBI" id="CHEBI:29105"/>
        <note>catalytic</note>
    </ligand>
</feature>
<evidence type="ECO:0000256" key="8">
    <source>
        <dbReference type="SAM" id="MobiDB-lite"/>
    </source>
</evidence>
<feature type="transmembrane region" description="Helical" evidence="9">
    <location>
        <begin position="248"/>
        <end position="268"/>
    </location>
</feature>
<name>W7TH09_9STRA</name>
<dbReference type="GO" id="GO:0016020">
    <property type="term" value="C:membrane"/>
    <property type="evidence" value="ECO:0007669"/>
    <property type="project" value="UniProtKB-SubCell"/>
</dbReference>
<feature type="transmembrane region" description="Helical" evidence="9">
    <location>
        <begin position="150"/>
        <end position="170"/>
    </location>
</feature>
<sequence>MLDTKEAWQTPVRHFCESAHDHAGPEMWSAFSSLGITFFACLCLFTGQHSNVLVKMCAAVLAWCGIGSFGFHWTLSEAWSFLDTFPMTIAAVLGMYLCWAVLIDEIFFFLYRPLSLVPRDGEPAPMTQGWGWKPPPPPLLFKRKSQCMSVLALLASGLLIWSLVLNAVYGNVFYDTLFTVLGLFLLASALTPACLPPEATEAGKSGEPEGGSIHGGGIPRPPPMHGWLLALRVKERHYMPVLGGETQALSVILLGLLLVLFAAIIWETSEQLCPLPHWGWLRYLRLHALWHLSIGYGVYLLLQASALLSAPSLFGKRAMFDNRHSRRIWINTFFPRVVYLNCTCQSGRESGGREGKGDREWWVICVECGREERRRAEVESGGWDVRQRESEREGNGGLIGGSEGGRLRSRSACSTVGSEGSASTYRSSSASSSPLHPSSTSFPCSFAVSSSSSLDRNEEGR</sequence>
<dbReference type="Pfam" id="PF05875">
    <property type="entry name" value="Ceramidase"/>
    <property type="match status" value="1"/>
</dbReference>
<comment type="similarity">
    <text evidence="2">Belongs to the alkaline ceramidase family.</text>
</comment>
<comment type="cofactor">
    <cofactor evidence="7">
        <name>Zn(2+)</name>
        <dbReference type="ChEBI" id="CHEBI:29105"/>
    </cofactor>
</comment>
<dbReference type="AlphaFoldDB" id="W7TH09"/>
<evidence type="ECO:0000313" key="11">
    <source>
        <dbReference type="Proteomes" id="UP000019335"/>
    </source>
</evidence>
<comment type="caution">
    <text evidence="10">The sequence shown here is derived from an EMBL/GenBank/DDBJ whole genome shotgun (WGS) entry which is preliminary data.</text>
</comment>
<dbReference type="Proteomes" id="UP000019335">
    <property type="component" value="Unassembled WGS sequence"/>
</dbReference>
<dbReference type="InterPro" id="IPR008901">
    <property type="entry name" value="ACER"/>
</dbReference>
<reference evidence="10 11" key="1">
    <citation type="journal article" date="2014" name="Mol. Plant">
        <title>Chromosome Scale Genome Assembly and Transcriptome Profiling of Nannochloropsis gaditana in Nitrogen Depletion.</title>
        <authorList>
            <person name="Corteggiani Carpinelli E."/>
            <person name="Telatin A."/>
            <person name="Vitulo N."/>
            <person name="Forcato C."/>
            <person name="D'Angelo M."/>
            <person name="Schiavon R."/>
            <person name="Vezzi A."/>
            <person name="Giacometti G.M."/>
            <person name="Morosinotto T."/>
            <person name="Valle G."/>
        </authorList>
    </citation>
    <scope>NUCLEOTIDE SEQUENCE [LARGE SCALE GENOMIC DNA]</scope>
    <source>
        <strain evidence="10 11">B-31</strain>
    </source>
</reference>
<keyword evidence="7" id="KW-0479">Metal-binding</keyword>
<keyword evidence="11" id="KW-1185">Reference proteome</keyword>